<evidence type="ECO:0000313" key="2">
    <source>
        <dbReference type="EMBL" id="QFI37610.1"/>
    </source>
</evidence>
<dbReference type="Pfam" id="PF12571">
    <property type="entry name" value="Phage_tail_fib"/>
    <property type="match status" value="1"/>
</dbReference>
<gene>
    <name evidence="2" type="ORF">FR932_07015</name>
</gene>
<proteinExistence type="predicted"/>
<keyword evidence="3" id="KW-1185">Reference proteome</keyword>
<dbReference type="KEGG" id="mmaa:FR932_07015"/>
<dbReference type="AlphaFoldDB" id="A0A5J6WKJ9"/>
<name>A0A5J6WKJ9_MORMI</name>
<organism evidence="2 3">
    <name type="scientific">Moritella marina ATCC 15381</name>
    <dbReference type="NCBI Taxonomy" id="1202962"/>
    <lineage>
        <taxon>Bacteria</taxon>
        <taxon>Pseudomonadati</taxon>
        <taxon>Pseudomonadota</taxon>
        <taxon>Gammaproteobacteria</taxon>
        <taxon>Alteromonadales</taxon>
        <taxon>Moritellaceae</taxon>
        <taxon>Moritella</taxon>
    </lineage>
</organism>
<feature type="domain" description="Phage tail fibre protein N-terminal" evidence="1">
    <location>
        <begin position="4"/>
        <end position="156"/>
    </location>
</feature>
<evidence type="ECO:0000259" key="1">
    <source>
        <dbReference type="Pfam" id="PF12571"/>
    </source>
</evidence>
<dbReference type="InterPro" id="IPR022225">
    <property type="entry name" value="Phage_tail_fibre_N"/>
</dbReference>
<dbReference type="RefSeq" id="WP_019440166.1">
    <property type="nucleotide sequence ID" value="NZ_ALOE01000006.1"/>
</dbReference>
<dbReference type="EMBL" id="CP044399">
    <property type="protein sequence ID" value="QFI37610.1"/>
    <property type="molecule type" value="Genomic_DNA"/>
</dbReference>
<accession>A0A5J6WKJ9</accession>
<dbReference type="Proteomes" id="UP000327424">
    <property type="component" value="Chromosome"/>
</dbReference>
<sequence>MSEQQVTGILTNAGKQHITSCALENTGLNVSTLVLANVPNLSDNAARDPNMAIPAQAQIVYQTDELITGFIDEHTVAWATVMDQDIGDFDYNWIGLVTSTGILLALDYLPLQRKRQGVNNVHNRSFVLKFAAAKALTRIEIKASSWMFDYSPRLDSMTLAIVANASAQIDNMTRYLGLKDVVTGLRNTIELQQVHIGKLEQKGQVQQEKQAVMIKQRQQKDSEVQTAIVNMTTAQVSTMYRQVKQITSTS</sequence>
<evidence type="ECO:0000313" key="3">
    <source>
        <dbReference type="Proteomes" id="UP000327424"/>
    </source>
</evidence>
<reference evidence="2 3" key="1">
    <citation type="submission" date="2019-09" db="EMBL/GenBank/DDBJ databases">
        <title>Hybrid Assembly of the complete Genome of the Deep-Sea Bacterium Moritella marina from long Nanopore and Illumina reads.</title>
        <authorList>
            <person name="Magin S."/>
            <person name="Georgoulis A."/>
            <person name="Papadimitriou K."/>
            <person name="Iliakis G."/>
            <person name="Vorgias C.E."/>
        </authorList>
    </citation>
    <scope>NUCLEOTIDE SEQUENCE [LARGE SCALE GENOMIC DNA]</scope>
    <source>
        <strain evidence="2 3">MP-1</strain>
    </source>
</reference>
<dbReference type="OrthoDB" id="9810174at2"/>
<protein>
    <submittedName>
        <fullName evidence="2">Phage tail protein</fullName>
    </submittedName>
</protein>